<dbReference type="GO" id="GO:0003676">
    <property type="term" value="F:nucleic acid binding"/>
    <property type="evidence" value="ECO:0007669"/>
    <property type="project" value="InterPro"/>
</dbReference>
<dbReference type="PANTHER" id="PTHR46889">
    <property type="entry name" value="TRANSPOSASE INSF FOR INSERTION SEQUENCE IS3B-RELATED"/>
    <property type="match status" value="1"/>
</dbReference>
<dbReference type="Pfam" id="PF00665">
    <property type="entry name" value="rve"/>
    <property type="match status" value="1"/>
</dbReference>
<dbReference type="InterPro" id="IPR001584">
    <property type="entry name" value="Integrase_cat-core"/>
</dbReference>
<protein>
    <recommendedName>
        <fullName evidence="2">Integrase catalytic domain-containing protein</fullName>
    </recommendedName>
</protein>
<evidence type="ECO:0000256" key="1">
    <source>
        <dbReference type="ARBA" id="ARBA00002286"/>
    </source>
</evidence>
<gene>
    <name evidence="3" type="ORF">PGLA_15975</name>
</gene>
<comment type="function">
    <text evidence="1">Involved in the transposition of the insertion sequence.</text>
</comment>
<dbReference type="NCBIfam" id="NF033516">
    <property type="entry name" value="transpos_IS3"/>
    <property type="match status" value="1"/>
</dbReference>
<keyword evidence="4" id="KW-1185">Reference proteome</keyword>
<dbReference type="Proteomes" id="UP000076967">
    <property type="component" value="Unassembled WGS sequence"/>
</dbReference>
<feature type="domain" description="Integrase catalytic" evidence="2">
    <location>
        <begin position="122"/>
        <end position="286"/>
    </location>
</feature>
<dbReference type="STRING" id="494026.PGLA_15975"/>
<accession>A0A162LXH2</accession>
<dbReference type="PROSITE" id="PS50994">
    <property type="entry name" value="INTEGRASE"/>
    <property type="match status" value="1"/>
</dbReference>
<dbReference type="AlphaFoldDB" id="A0A162LXH2"/>
<dbReference type="Pfam" id="PF13276">
    <property type="entry name" value="HTH_21"/>
    <property type="match status" value="1"/>
</dbReference>
<dbReference type="Gene3D" id="3.30.420.10">
    <property type="entry name" value="Ribonuclease H-like superfamily/Ribonuclease H"/>
    <property type="match status" value="1"/>
</dbReference>
<dbReference type="SUPFAM" id="SSF53098">
    <property type="entry name" value="Ribonuclease H-like"/>
    <property type="match status" value="1"/>
</dbReference>
<proteinExistence type="predicted"/>
<evidence type="ECO:0000313" key="3">
    <source>
        <dbReference type="EMBL" id="OAB41307.1"/>
    </source>
</evidence>
<name>A0A162LXH2_9BACL</name>
<dbReference type="InterPro" id="IPR012337">
    <property type="entry name" value="RNaseH-like_sf"/>
</dbReference>
<dbReference type="GO" id="GO:0015074">
    <property type="term" value="P:DNA integration"/>
    <property type="evidence" value="ECO:0007669"/>
    <property type="project" value="InterPro"/>
</dbReference>
<organism evidence="3 4">
    <name type="scientific">Paenibacillus glacialis</name>
    <dbReference type="NCBI Taxonomy" id="494026"/>
    <lineage>
        <taxon>Bacteria</taxon>
        <taxon>Bacillati</taxon>
        <taxon>Bacillota</taxon>
        <taxon>Bacilli</taxon>
        <taxon>Bacillales</taxon>
        <taxon>Paenibacillaceae</taxon>
        <taxon>Paenibacillus</taxon>
    </lineage>
</organism>
<dbReference type="Pfam" id="PF13333">
    <property type="entry name" value="rve_2"/>
    <property type="match status" value="1"/>
</dbReference>
<dbReference type="InterPro" id="IPR036397">
    <property type="entry name" value="RNaseH_sf"/>
</dbReference>
<dbReference type="InterPro" id="IPR048020">
    <property type="entry name" value="Transpos_IS3"/>
</dbReference>
<reference evidence="3 4" key="1">
    <citation type="submission" date="2016-03" db="EMBL/GenBank/DDBJ databases">
        <title>Draft genome sequence of Paenibacillus glacialis DSM 22343.</title>
        <authorList>
            <person name="Shin S.-K."/>
            <person name="Yi H."/>
        </authorList>
    </citation>
    <scope>NUCLEOTIDE SEQUENCE [LARGE SCALE GENOMIC DNA]</scope>
    <source>
        <strain evidence="3 4">DSM 22343</strain>
    </source>
</reference>
<comment type="caution">
    <text evidence="3">The sequence shown here is derived from an EMBL/GenBank/DDBJ whole genome shotgun (WGS) entry which is preliminary data.</text>
</comment>
<dbReference type="InterPro" id="IPR050900">
    <property type="entry name" value="Transposase_IS3/IS150/IS904"/>
</dbReference>
<dbReference type="EMBL" id="LVJH01000029">
    <property type="protein sequence ID" value="OAB41307.1"/>
    <property type="molecule type" value="Genomic_DNA"/>
</dbReference>
<dbReference type="PANTHER" id="PTHR46889:SF4">
    <property type="entry name" value="TRANSPOSASE INSO FOR INSERTION SEQUENCE ELEMENT IS911B-RELATED"/>
    <property type="match status" value="1"/>
</dbReference>
<dbReference type="InterPro" id="IPR025948">
    <property type="entry name" value="HTH-like_dom"/>
</dbReference>
<evidence type="ECO:0000313" key="4">
    <source>
        <dbReference type="Proteomes" id="UP000076967"/>
    </source>
</evidence>
<evidence type="ECO:0000259" key="2">
    <source>
        <dbReference type="PROSITE" id="PS50994"/>
    </source>
</evidence>
<sequence length="289" mass="33702">MDVAVSQSDQHSKSKLCKVLGIGRSNYYYCTQKRPEGRLKQEINWLRQEIIRIYHEQDGVYGAPKIREELLKLQLPFKMSEKRVQRIMRSLGLRSVVIKKYRPYKLDAVYNGGENLLKRDFKVSQRNEKWVSDITYIHVLNKGWCYLASIMDLSTNKIIGWCFSQTMDKACVLSALHQAVSTQKPTKGVILHSDRGSQYTSHEYREELKTLGIRQSFSAKGCPYDNAPIESFHAILKKEMVYRTIFTSFDDARTKLFQYIEGRYNRNRIHSSIGYKTPQQMEDFLSLSA</sequence>